<dbReference type="RefSeq" id="WP_210853444.1">
    <property type="nucleotide sequence ID" value="NZ_JAGQDD010000004.1"/>
</dbReference>
<dbReference type="Proteomes" id="UP000676246">
    <property type="component" value="Unassembled WGS sequence"/>
</dbReference>
<dbReference type="EMBL" id="JAGQDD010000004">
    <property type="protein sequence ID" value="MBQ0930581.1"/>
    <property type="molecule type" value="Genomic_DNA"/>
</dbReference>
<accession>A0A940YCH7</accession>
<reference evidence="2 3" key="1">
    <citation type="submission" date="2021-04" db="EMBL/GenBank/DDBJ databases">
        <title>The genome sequence of Ideonella sp. 3Y2.</title>
        <authorList>
            <person name="Liu Y."/>
        </authorList>
    </citation>
    <scope>NUCLEOTIDE SEQUENCE [LARGE SCALE GENOMIC DNA]</scope>
    <source>
        <strain evidence="2 3">3Y2</strain>
    </source>
</reference>
<organism evidence="2 3">
    <name type="scientific">Ideonella alba</name>
    <dbReference type="NCBI Taxonomy" id="2824118"/>
    <lineage>
        <taxon>Bacteria</taxon>
        <taxon>Pseudomonadati</taxon>
        <taxon>Pseudomonadota</taxon>
        <taxon>Betaproteobacteria</taxon>
        <taxon>Burkholderiales</taxon>
        <taxon>Sphaerotilaceae</taxon>
        <taxon>Ideonella</taxon>
    </lineage>
</organism>
<keyword evidence="3" id="KW-1185">Reference proteome</keyword>
<dbReference type="AlphaFoldDB" id="A0A940YCH7"/>
<evidence type="ECO:0000256" key="1">
    <source>
        <dbReference type="SAM" id="MobiDB-lite"/>
    </source>
</evidence>
<comment type="caution">
    <text evidence="2">The sequence shown here is derived from an EMBL/GenBank/DDBJ whole genome shotgun (WGS) entry which is preliminary data.</text>
</comment>
<sequence length="233" mass="24777">MLALQRLPRLSSLRPPHGWTARVRAAGPVLALALLGAGAHPGLRAAGHPLLGSCAEPLTPDCAERLESRALQAHGEQARRESGQLSLSPPVDAARPPTVRWLGPLADSGLDLLVEFPPGQPPAYRLAGEGAPPLRLPGPAWPAPGGRLLISTGTLAEDQPVVVLLGRVESRWRVLLRQEASPGGRLSFIGWRNDGAAARLQWQCRGGSALALQLRDGPYGWDWVPPLPSRCGR</sequence>
<evidence type="ECO:0000313" key="3">
    <source>
        <dbReference type="Proteomes" id="UP000676246"/>
    </source>
</evidence>
<feature type="region of interest" description="Disordered" evidence="1">
    <location>
        <begin position="72"/>
        <end position="91"/>
    </location>
</feature>
<protein>
    <submittedName>
        <fullName evidence="2">Uncharacterized protein</fullName>
    </submittedName>
</protein>
<gene>
    <name evidence="2" type="ORF">KAK03_08775</name>
</gene>
<evidence type="ECO:0000313" key="2">
    <source>
        <dbReference type="EMBL" id="MBQ0930581.1"/>
    </source>
</evidence>
<proteinExistence type="predicted"/>
<name>A0A940YCH7_9BURK</name>